<dbReference type="Proteomes" id="UP001500728">
    <property type="component" value="Unassembled WGS sequence"/>
</dbReference>
<feature type="compositionally biased region" description="Basic and acidic residues" evidence="1">
    <location>
        <begin position="95"/>
        <end position="104"/>
    </location>
</feature>
<comment type="caution">
    <text evidence="2">The sequence shown here is derived from an EMBL/GenBank/DDBJ whole genome shotgun (WGS) entry which is preliminary data.</text>
</comment>
<feature type="compositionally biased region" description="Polar residues" evidence="1">
    <location>
        <begin position="133"/>
        <end position="158"/>
    </location>
</feature>
<feature type="region of interest" description="Disordered" evidence="1">
    <location>
        <begin position="17"/>
        <end position="70"/>
    </location>
</feature>
<protein>
    <submittedName>
        <fullName evidence="2">Uncharacterized protein</fullName>
    </submittedName>
</protein>
<gene>
    <name evidence="2" type="ORF">GCM10010469_37320</name>
</gene>
<feature type="compositionally biased region" description="Basic residues" evidence="1">
    <location>
        <begin position="115"/>
        <end position="132"/>
    </location>
</feature>
<evidence type="ECO:0000256" key="1">
    <source>
        <dbReference type="SAM" id="MobiDB-lite"/>
    </source>
</evidence>
<feature type="region of interest" description="Disordered" evidence="1">
    <location>
        <begin position="88"/>
        <end position="158"/>
    </location>
</feature>
<accession>A0ABP6R063</accession>
<name>A0ABP6R063_9ACTN</name>
<organism evidence="2 3">
    <name type="scientific">Streptomyces labedae</name>
    <dbReference type="NCBI Taxonomy" id="285569"/>
    <lineage>
        <taxon>Bacteria</taxon>
        <taxon>Bacillati</taxon>
        <taxon>Actinomycetota</taxon>
        <taxon>Actinomycetes</taxon>
        <taxon>Kitasatosporales</taxon>
        <taxon>Streptomycetaceae</taxon>
        <taxon>Streptomyces</taxon>
    </lineage>
</organism>
<dbReference type="EMBL" id="BAAAUW010000017">
    <property type="protein sequence ID" value="GAA3266092.1"/>
    <property type="molecule type" value="Genomic_DNA"/>
</dbReference>
<sequence>MVFFACGDSEADALDRLGLTDGDADTVAEVAEGEAEGTAGSGTGRGDADGTGLASGASGPSPVAEITPDTVPAATTIEAAATIVALRAARRRSARRAESLRAREPATLCFPPPPRRARSPVPGKRRARRHGSQTRGVTLRSWRNANKSSPRSTGSSPV</sequence>
<keyword evidence="3" id="KW-1185">Reference proteome</keyword>
<reference evidence="3" key="1">
    <citation type="journal article" date="2019" name="Int. J. Syst. Evol. Microbiol.">
        <title>The Global Catalogue of Microorganisms (GCM) 10K type strain sequencing project: providing services to taxonomists for standard genome sequencing and annotation.</title>
        <authorList>
            <consortium name="The Broad Institute Genomics Platform"/>
            <consortium name="The Broad Institute Genome Sequencing Center for Infectious Disease"/>
            <person name="Wu L."/>
            <person name="Ma J."/>
        </authorList>
    </citation>
    <scope>NUCLEOTIDE SEQUENCE [LARGE SCALE GENOMIC DNA]</scope>
    <source>
        <strain evidence="3">JCM 9381</strain>
    </source>
</reference>
<evidence type="ECO:0000313" key="3">
    <source>
        <dbReference type="Proteomes" id="UP001500728"/>
    </source>
</evidence>
<feature type="compositionally biased region" description="Acidic residues" evidence="1">
    <location>
        <begin position="22"/>
        <end position="35"/>
    </location>
</feature>
<evidence type="ECO:0000313" key="2">
    <source>
        <dbReference type="EMBL" id="GAA3266092.1"/>
    </source>
</evidence>
<proteinExistence type="predicted"/>